<organism evidence="1 2">
    <name type="scientific">Natrarchaeobius chitinivorans</name>
    <dbReference type="NCBI Taxonomy" id="1679083"/>
    <lineage>
        <taxon>Archaea</taxon>
        <taxon>Methanobacteriati</taxon>
        <taxon>Methanobacteriota</taxon>
        <taxon>Stenosarchaea group</taxon>
        <taxon>Halobacteria</taxon>
        <taxon>Halobacteriales</taxon>
        <taxon>Natrialbaceae</taxon>
        <taxon>Natrarchaeobius</taxon>
    </lineage>
</organism>
<accession>A0A3N6MIK1</accession>
<evidence type="ECO:0000313" key="1">
    <source>
        <dbReference type="EMBL" id="RQG96790.1"/>
    </source>
</evidence>
<sequence length="66" mass="7332">MTAVPLPVKSASNLDGVVDRLLRFATVKFDIDWVYLDSGFYQSGVVNNIRTDPDFIIKGKKGSDKL</sequence>
<dbReference type="AlphaFoldDB" id="A0A3N6MIK1"/>
<gene>
    <name evidence="1" type="ORF">EA472_20300</name>
</gene>
<proteinExistence type="predicted"/>
<protein>
    <submittedName>
        <fullName evidence="1">Uncharacterized protein</fullName>
    </submittedName>
</protein>
<dbReference type="EMBL" id="REFZ01000023">
    <property type="protein sequence ID" value="RQG96790.1"/>
    <property type="molecule type" value="Genomic_DNA"/>
</dbReference>
<name>A0A3N6MIK1_NATCH</name>
<dbReference type="Proteomes" id="UP000281431">
    <property type="component" value="Unassembled WGS sequence"/>
</dbReference>
<reference evidence="1 2" key="1">
    <citation type="submission" date="2018-10" db="EMBL/GenBank/DDBJ databases">
        <title>Natrarchaeobius chitinivorans gen. nov., sp. nov., and Natrarchaeobius haloalkaliphilus sp. nov., alkaliphilic, chitin-utilizing haloarchaea from hypersaline alkaline lakes.</title>
        <authorList>
            <person name="Sorokin D.Y."/>
            <person name="Elcheninov A.G."/>
            <person name="Kostrikina N.A."/>
            <person name="Bale N.J."/>
            <person name="Sinninghe Damste J.S."/>
            <person name="Khijniak T.V."/>
            <person name="Kublanov I.V."/>
            <person name="Toshchakov S.V."/>
        </authorList>
    </citation>
    <scope>NUCLEOTIDE SEQUENCE [LARGE SCALE GENOMIC DNA]</scope>
    <source>
        <strain evidence="1 2">AArcht7</strain>
    </source>
</reference>
<keyword evidence="2" id="KW-1185">Reference proteome</keyword>
<comment type="caution">
    <text evidence="1">The sequence shown here is derived from an EMBL/GenBank/DDBJ whole genome shotgun (WGS) entry which is preliminary data.</text>
</comment>
<evidence type="ECO:0000313" key="2">
    <source>
        <dbReference type="Proteomes" id="UP000281431"/>
    </source>
</evidence>